<dbReference type="PANTHER" id="PTHR12271">
    <property type="entry name" value="POLY A POLYMERASE CID PAP -RELATED"/>
    <property type="match status" value="1"/>
</dbReference>
<evidence type="ECO:0000259" key="1">
    <source>
        <dbReference type="Pfam" id="PF22600"/>
    </source>
</evidence>
<sequence>MVSFRVSEDFGKKPLQYVLGLASSLSFERDLIGVHFNPAAAPLPSLIRQYRENYPSEFKNLDDEIWRHYELNRQTEEVYQWKMEVRNILLTEFRPAFPYQAIELFAVGSTVNGCGSYNSDMDLCLCIPMGPENLYSSERM</sequence>
<dbReference type="EMBL" id="UYYB01007594">
    <property type="protein sequence ID" value="VDM68084.1"/>
    <property type="molecule type" value="Genomic_DNA"/>
</dbReference>
<dbReference type="GO" id="GO:0031123">
    <property type="term" value="P:RNA 3'-end processing"/>
    <property type="evidence" value="ECO:0007669"/>
    <property type="project" value="TreeGrafter"/>
</dbReference>
<dbReference type="OrthoDB" id="2274644at2759"/>
<evidence type="ECO:0000313" key="3">
    <source>
        <dbReference type="Proteomes" id="UP000270094"/>
    </source>
</evidence>
<reference evidence="2 3" key="1">
    <citation type="submission" date="2018-11" db="EMBL/GenBank/DDBJ databases">
        <authorList>
            <consortium name="Pathogen Informatics"/>
        </authorList>
    </citation>
    <scope>NUCLEOTIDE SEQUENCE [LARGE SCALE GENOMIC DNA]</scope>
</reference>
<keyword evidence="3" id="KW-1185">Reference proteome</keyword>
<accession>A0A3P7IRF0</accession>
<name>A0A3P7IRF0_STRVU</name>
<dbReference type="Gene3D" id="3.30.460.10">
    <property type="entry name" value="Beta Polymerase, domain 2"/>
    <property type="match status" value="1"/>
</dbReference>
<organism evidence="2 3">
    <name type="scientific">Strongylus vulgaris</name>
    <name type="common">Blood worm</name>
    <dbReference type="NCBI Taxonomy" id="40348"/>
    <lineage>
        <taxon>Eukaryota</taxon>
        <taxon>Metazoa</taxon>
        <taxon>Ecdysozoa</taxon>
        <taxon>Nematoda</taxon>
        <taxon>Chromadorea</taxon>
        <taxon>Rhabditida</taxon>
        <taxon>Rhabditina</taxon>
        <taxon>Rhabditomorpha</taxon>
        <taxon>Strongyloidea</taxon>
        <taxon>Strongylidae</taxon>
        <taxon>Strongylus</taxon>
    </lineage>
</organism>
<dbReference type="Pfam" id="PF22600">
    <property type="entry name" value="MTPAP-like_central"/>
    <property type="match status" value="1"/>
</dbReference>
<proteinExistence type="predicted"/>
<dbReference type="PANTHER" id="PTHR12271:SF117">
    <property type="entry name" value="PAP-ASSOCIATED DOMAIN-CONTAINING PROTEIN"/>
    <property type="match status" value="1"/>
</dbReference>
<feature type="domain" description="Poly(A) RNA polymerase mitochondrial-like central palm" evidence="1">
    <location>
        <begin position="61"/>
        <end position="131"/>
    </location>
</feature>
<dbReference type="InterPro" id="IPR043519">
    <property type="entry name" value="NT_sf"/>
</dbReference>
<gene>
    <name evidence="2" type="ORF">SVUK_LOCUS3082</name>
</gene>
<dbReference type="InterPro" id="IPR054708">
    <property type="entry name" value="MTPAP-like_central"/>
</dbReference>
<dbReference type="Proteomes" id="UP000270094">
    <property type="component" value="Unassembled WGS sequence"/>
</dbReference>
<dbReference type="AlphaFoldDB" id="A0A3P7IRF0"/>
<evidence type="ECO:0000313" key="2">
    <source>
        <dbReference type="EMBL" id="VDM68084.1"/>
    </source>
</evidence>
<protein>
    <recommendedName>
        <fullName evidence="1">Poly(A) RNA polymerase mitochondrial-like central palm domain-containing protein</fullName>
    </recommendedName>
</protein>
<dbReference type="SUPFAM" id="SSF81301">
    <property type="entry name" value="Nucleotidyltransferase"/>
    <property type="match status" value="1"/>
</dbReference>
<dbReference type="GO" id="GO:1990817">
    <property type="term" value="F:poly(A) RNA polymerase activity"/>
    <property type="evidence" value="ECO:0007669"/>
    <property type="project" value="TreeGrafter"/>
</dbReference>